<reference evidence="3 4" key="1">
    <citation type="submission" date="2019-03" db="EMBL/GenBank/DDBJ databases">
        <title>First draft genome of Liparis tanakae, snailfish: a comprehensive survey of snailfish specific genes.</title>
        <authorList>
            <person name="Kim W."/>
            <person name="Song I."/>
            <person name="Jeong J.-H."/>
            <person name="Kim D."/>
            <person name="Kim S."/>
            <person name="Ryu S."/>
            <person name="Song J.Y."/>
            <person name="Lee S.K."/>
        </authorList>
    </citation>
    <scope>NUCLEOTIDE SEQUENCE [LARGE SCALE GENOMIC DNA]</scope>
    <source>
        <tissue evidence="3">Muscle</tissue>
    </source>
</reference>
<dbReference type="AlphaFoldDB" id="A0A4Z2IJX7"/>
<sequence>MFINTIHNNDTDVITRNYINITFVCRYPVNYLVQQPNGENMIRVDVRTITLNTEDGNFSVSMLLYKDAAFEDRWTTVPSLTLEDDIFVKVFMVNHFKSSQSDNILIRVRTLMENLEKSWNFKIVISRPGKVMEKT</sequence>
<evidence type="ECO:0000256" key="1">
    <source>
        <dbReference type="ARBA" id="ARBA00022729"/>
    </source>
</evidence>
<dbReference type="PANTHER" id="PTHR14002:SF50">
    <property type="entry name" value="ALPHA-TECTORIN-LIKE-RELATED"/>
    <property type="match status" value="1"/>
</dbReference>
<dbReference type="EMBL" id="SRLO01000075">
    <property type="protein sequence ID" value="TNN78279.1"/>
    <property type="molecule type" value="Genomic_DNA"/>
</dbReference>
<evidence type="ECO:0000256" key="2">
    <source>
        <dbReference type="ARBA" id="ARBA00023157"/>
    </source>
</evidence>
<name>A0A4Z2IJX7_9TELE</name>
<keyword evidence="1" id="KW-0732">Signal</keyword>
<protein>
    <submittedName>
        <fullName evidence="3">Uncharacterized protein</fullName>
    </submittedName>
</protein>
<proteinExistence type="predicted"/>
<dbReference type="PANTHER" id="PTHR14002">
    <property type="entry name" value="ENDOGLIN/TGF-BETA RECEPTOR TYPE III"/>
    <property type="match status" value="1"/>
</dbReference>
<gene>
    <name evidence="3" type="ORF">EYF80_011519</name>
</gene>
<evidence type="ECO:0000313" key="3">
    <source>
        <dbReference type="EMBL" id="TNN78279.1"/>
    </source>
</evidence>
<comment type="caution">
    <text evidence="3">The sequence shown here is derived from an EMBL/GenBank/DDBJ whole genome shotgun (WGS) entry which is preliminary data.</text>
</comment>
<keyword evidence="4" id="KW-1185">Reference proteome</keyword>
<dbReference type="OrthoDB" id="10063988at2759"/>
<accession>A0A4Z2IJX7</accession>
<keyword evidence="2" id="KW-1015">Disulfide bond</keyword>
<dbReference type="Proteomes" id="UP000314294">
    <property type="component" value="Unassembled WGS sequence"/>
</dbReference>
<organism evidence="3 4">
    <name type="scientific">Liparis tanakae</name>
    <name type="common">Tanaka's snailfish</name>
    <dbReference type="NCBI Taxonomy" id="230148"/>
    <lineage>
        <taxon>Eukaryota</taxon>
        <taxon>Metazoa</taxon>
        <taxon>Chordata</taxon>
        <taxon>Craniata</taxon>
        <taxon>Vertebrata</taxon>
        <taxon>Euteleostomi</taxon>
        <taxon>Actinopterygii</taxon>
        <taxon>Neopterygii</taxon>
        <taxon>Teleostei</taxon>
        <taxon>Neoteleostei</taxon>
        <taxon>Acanthomorphata</taxon>
        <taxon>Eupercaria</taxon>
        <taxon>Perciformes</taxon>
        <taxon>Cottioidei</taxon>
        <taxon>Cottales</taxon>
        <taxon>Liparidae</taxon>
        <taxon>Liparis</taxon>
    </lineage>
</organism>
<evidence type="ECO:0000313" key="4">
    <source>
        <dbReference type="Proteomes" id="UP000314294"/>
    </source>
</evidence>